<accession>A0A0D0ATT4</accession>
<feature type="non-terminal residue" evidence="1">
    <location>
        <position position="119"/>
    </location>
</feature>
<protein>
    <submittedName>
        <fullName evidence="1">Uncharacterized protein</fullName>
    </submittedName>
</protein>
<reference evidence="1 2" key="1">
    <citation type="submission" date="2014-04" db="EMBL/GenBank/DDBJ databases">
        <title>Evolutionary Origins and Diversification of the Mycorrhizal Mutualists.</title>
        <authorList>
            <consortium name="DOE Joint Genome Institute"/>
            <consortium name="Mycorrhizal Genomics Consortium"/>
            <person name="Kohler A."/>
            <person name="Kuo A."/>
            <person name="Nagy L.G."/>
            <person name="Floudas D."/>
            <person name="Copeland A."/>
            <person name="Barry K.W."/>
            <person name="Cichocki N."/>
            <person name="Veneault-Fourrey C."/>
            <person name="LaButti K."/>
            <person name="Lindquist E.A."/>
            <person name="Lipzen A."/>
            <person name="Lundell T."/>
            <person name="Morin E."/>
            <person name="Murat C."/>
            <person name="Riley R."/>
            <person name="Ohm R."/>
            <person name="Sun H."/>
            <person name="Tunlid A."/>
            <person name="Henrissat B."/>
            <person name="Grigoriev I.V."/>
            <person name="Hibbett D.S."/>
            <person name="Martin F."/>
        </authorList>
    </citation>
    <scope>NUCLEOTIDE SEQUENCE [LARGE SCALE GENOMIC DNA]</scope>
    <source>
        <strain evidence="1 2">FD-317 M1</strain>
    </source>
</reference>
<evidence type="ECO:0000313" key="2">
    <source>
        <dbReference type="Proteomes" id="UP000053593"/>
    </source>
</evidence>
<dbReference type="EMBL" id="KN834822">
    <property type="protein sequence ID" value="KIK53900.1"/>
    <property type="molecule type" value="Genomic_DNA"/>
</dbReference>
<organism evidence="1 2">
    <name type="scientific">Collybiopsis luxurians FD-317 M1</name>
    <dbReference type="NCBI Taxonomy" id="944289"/>
    <lineage>
        <taxon>Eukaryota</taxon>
        <taxon>Fungi</taxon>
        <taxon>Dikarya</taxon>
        <taxon>Basidiomycota</taxon>
        <taxon>Agaricomycotina</taxon>
        <taxon>Agaricomycetes</taxon>
        <taxon>Agaricomycetidae</taxon>
        <taxon>Agaricales</taxon>
        <taxon>Marasmiineae</taxon>
        <taxon>Omphalotaceae</taxon>
        <taxon>Collybiopsis</taxon>
        <taxon>Collybiopsis luxurians</taxon>
    </lineage>
</organism>
<evidence type="ECO:0000313" key="1">
    <source>
        <dbReference type="EMBL" id="KIK53900.1"/>
    </source>
</evidence>
<dbReference type="HOGENOM" id="CLU_2066963_0_0_1"/>
<sequence length="119" mass="12763">QEGARVGDVGVLNDFGGFTYLFNIFHPADHAINAGRVPPDFHPLSTNQYYSVEEDPEEFEAGSHIASQASEISKNNIPLLQGQTLIPGVPEDVGMGFSFVSSATEGAFLILPEGGKRID</sequence>
<proteinExistence type="predicted"/>
<dbReference type="Proteomes" id="UP000053593">
    <property type="component" value="Unassembled WGS sequence"/>
</dbReference>
<dbReference type="OrthoDB" id="3222453at2759"/>
<name>A0A0D0ATT4_9AGAR</name>
<dbReference type="AlphaFoldDB" id="A0A0D0ATT4"/>
<gene>
    <name evidence="1" type="ORF">GYMLUDRAFT_106934</name>
</gene>
<feature type="non-terminal residue" evidence="1">
    <location>
        <position position="1"/>
    </location>
</feature>
<keyword evidence="2" id="KW-1185">Reference proteome</keyword>